<keyword evidence="6 9" id="KW-1133">Transmembrane helix</keyword>
<evidence type="ECO:0000256" key="6">
    <source>
        <dbReference type="ARBA" id="ARBA00022989"/>
    </source>
</evidence>
<dbReference type="InterPro" id="IPR051088">
    <property type="entry name" value="PTS_Sugar-EIIC/EIIB"/>
</dbReference>
<evidence type="ECO:0000256" key="7">
    <source>
        <dbReference type="ARBA" id="ARBA00023136"/>
    </source>
</evidence>
<dbReference type="PROSITE" id="PS51105">
    <property type="entry name" value="PTS_EIIC_TYPE_3"/>
    <property type="match status" value="1"/>
</dbReference>
<dbReference type="AlphaFoldDB" id="A0A660EAR0"/>
<feature type="transmembrane region" description="Helical" evidence="9">
    <location>
        <begin position="230"/>
        <end position="253"/>
    </location>
</feature>
<feature type="transmembrane region" description="Helical" evidence="9">
    <location>
        <begin position="335"/>
        <end position="357"/>
    </location>
</feature>
<feature type="transmembrane region" description="Helical" evidence="9">
    <location>
        <begin position="108"/>
        <end position="128"/>
    </location>
</feature>
<dbReference type="GO" id="GO:1902815">
    <property type="term" value="P:N,N'-diacetylchitobiose import"/>
    <property type="evidence" value="ECO:0007669"/>
    <property type="project" value="TreeGrafter"/>
</dbReference>
<keyword evidence="7 8" id="KW-0472">Membrane</keyword>
<dbReference type="PIRSF" id="PIRSF006351">
    <property type="entry name" value="PTS_EIIC-Cellobiose"/>
    <property type="match status" value="1"/>
</dbReference>
<dbReference type="GO" id="GO:0005886">
    <property type="term" value="C:plasma membrane"/>
    <property type="evidence" value="ECO:0007669"/>
    <property type="project" value="UniProtKB-SubCell"/>
</dbReference>
<feature type="transmembrane region" description="Helical" evidence="9">
    <location>
        <begin position="403"/>
        <end position="423"/>
    </location>
</feature>
<feature type="transmembrane region" description="Helical" evidence="9">
    <location>
        <begin position="148"/>
        <end position="168"/>
    </location>
</feature>
<evidence type="ECO:0000256" key="1">
    <source>
        <dbReference type="ARBA" id="ARBA00004651"/>
    </source>
</evidence>
<evidence type="ECO:0000256" key="2">
    <source>
        <dbReference type="ARBA" id="ARBA00022448"/>
    </source>
</evidence>
<keyword evidence="12" id="KW-1185">Reference proteome</keyword>
<feature type="transmembrane region" description="Helical" evidence="9">
    <location>
        <begin position="364"/>
        <end position="383"/>
    </location>
</feature>
<keyword evidence="2 8" id="KW-0813">Transport</keyword>
<dbReference type="EMBL" id="UYIG01000141">
    <property type="protein sequence ID" value="VDG29595.1"/>
    <property type="molecule type" value="Genomic_DNA"/>
</dbReference>
<evidence type="ECO:0000313" key="12">
    <source>
        <dbReference type="Proteomes" id="UP000289996"/>
    </source>
</evidence>
<dbReference type="GO" id="GO:0008982">
    <property type="term" value="F:protein-N(PI)-phosphohistidine-sugar phosphotransferase activity"/>
    <property type="evidence" value="ECO:0007669"/>
    <property type="project" value="UniProtKB-UniRule"/>
</dbReference>
<evidence type="ECO:0000256" key="9">
    <source>
        <dbReference type="SAM" id="Phobius"/>
    </source>
</evidence>
<name>A0A660EAR0_9LACO</name>
<accession>A0A660EAR0</accession>
<dbReference type="Proteomes" id="UP000289996">
    <property type="component" value="Unassembled WGS sequence"/>
</dbReference>
<organism evidence="11 12">
    <name type="scientific">Lactiplantibacillus mudanjiangensis</name>
    <dbReference type="NCBI Taxonomy" id="1296538"/>
    <lineage>
        <taxon>Bacteria</taxon>
        <taxon>Bacillati</taxon>
        <taxon>Bacillota</taxon>
        <taxon>Bacilli</taxon>
        <taxon>Lactobacillales</taxon>
        <taxon>Lactobacillaceae</taxon>
        <taxon>Lactiplantibacillus</taxon>
    </lineage>
</organism>
<feature type="transmembrane region" description="Helical" evidence="9">
    <location>
        <begin position="71"/>
        <end position="96"/>
    </location>
</feature>
<dbReference type="OrthoDB" id="1651152at2"/>
<protein>
    <recommendedName>
        <fullName evidence="8">Permease IIC component</fullName>
    </recommendedName>
</protein>
<evidence type="ECO:0000256" key="4">
    <source>
        <dbReference type="ARBA" id="ARBA00022597"/>
    </source>
</evidence>
<comment type="subcellular location">
    <subcellularLocation>
        <location evidence="1">Cell membrane</location>
        <topology evidence="1">Multi-pass membrane protein</topology>
    </subcellularLocation>
</comment>
<comment type="function">
    <text evidence="8">The phosphoenolpyruvate-dependent sugar phosphotransferase system (PTS), a major carbohydrate active -transport system, catalyzes the phosphorylation of incoming sugar substrates concomitant with their translocation across the cell membrane.</text>
</comment>
<gene>
    <name evidence="11" type="ORF">MUDAN_MDHGFNIF_01156</name>
</gene>
<dbReference type="Pfam" id="PF02378">
    <property type="entry name" value="PTS_EIIC"/>
    <property type="match status" value="1"/>
</dbReference>
<proteinExistence type="predicted"/>
<dbReference type="InterPro" id="IPR003352">
    <property type="entry name" value="PTS_EIIC"/>
</dbReference>
<keyword evidence="5 9" id="KW-0812">Transmembrane</keyword>
<evidence type="ECO:0000259" key="10">
    <source>
        <dbReference type="PROSITE" id="PS51105"/>
    </source>
</evidence>
<dbReference type="RefSeq" id="WP_130846459.1">
    <property type="nucleotide sequence ID" value="NZ_UYIE01000001.1"/>
</dbReference>
<keyword evidence="4 8" id="KW-0762">Sugar transport</keyword>
<dbReference type="InterPro" id="IPR004796">
    <property type="entry name" value="PTS_IIC_cello"/>
</dbReference>
<dbReference type="InterPro" id="IPR004501">
    <property type="entry name" value="PTS_EIIC_3"/>
</dbReference>
<feature type="transmembrane region" description="Helical" evidence="9">
    <location>
        <begin position="189"/>
        <end position="210"/>
    </location>
</feature>
<dbReference type="PANTHER" id="PTHR33989:SF4">
    <property type="entry name" value="PTS SYSTEM N,N'-DIACETYLCHITOBIOSE-SPECIFIC EIIC COMPONENT"/>
    <property type="match status" value="1"/>
</dbReference>
<sequence length="436" mass="48071">MVGRFMQRLQRFDTAVAQQRYFRTIRDTLTLLFPFVLVGAYINVLNQAIFQKNGFLNRIYYLSHWVPGFKYMAQYTGMLSIGVNDIIAVIAAFAVANFVVRATNRDNLMAGLTAAVSFVMLNVNFAIFNDQGDNTSSKFLEGNLGSQGIFLAVLVGVITGWLFSKLAFKPHEHQLLETRTHLLMRAKNNLLPMVITLGLFSAIGFGVSFISQMGLNGLFYTAFKLPFGKISHIMITIFLATLLSNFFWLIGIIGPIGFSGNGSVTTVQNLAYALQHGSAWGAPNPITLHTVFDAFANVGGAGMTLALVIAILWKSRNQDFRLVAKMSWFPTLFNFNQPLLVGLPILYSPLLAVPFLLAPMASMLITWVALKLSWMPPVAYPIYRTMPGFLTGWLGTGGDWHALVISILNLAVSTAIYLPFILINNRLTTGGATDEA</sequence>
<feature type="domain" description="PTS EIIC type-3" evidence="10">
    <location>
        <begin position="5"/>
        <end position="420"/>
    </location>
</feature>
<feature type="transmembrane region" description="Helical" evidence="9">
    <location>
        <begin position="294"/>
        <end position="315"/>
    </location>
</feature>
<evidence type="ECO:0000256" key="5">
    <source>
        <dbReference type="ARBA" id="ARBA00022692"/>
    </source>
</evidence>
<dbReference type="GO" id="GO:0009401">
    <property type="term" value="P:phosphoenolpyruvate-dependent sugar phosphotransferase system"/>
    <property type="evidence" value="ECO:0007669"/>
    <property type="project" value="InterPro"/>
</dbReference>
<evidence type="ECO:0000313" key="11">
    <source>
        <dbReference type="EMBL" id="VDG29595.1"/>
    </source>
</evidence>
<evidence type="ECO:0000256" key="8">
    <source>
        <dbReference type="PIRNR" id="PIRNR006351"/>
    </source>
</evidence>
<feature type="transmembrane region" description="Helical" evidence="9">
    <location>
        <begin position="29"/>
        <end position="51"/>
    </location>
</feature>
<dbReference type="PANTHER" id="PTHR33989">
    <property type="match status" value="1"/>
</dbReference>
<evidence type="ECO:0000256" key="3">
    <source>
        <dbReference type="ARBA" id="ARBA00022475"/>
    </source>
</evidence>
<keyword evidence="3 8" id="KW-1003">Cell membrane</keyword>
<reference evidence="11 12" key="1">
    <citation type="submission" date="2018-11" db="EMBL/GenBank/DDBJ databases">
        <authorList>
            <person name="Wuyts S."/>
        </authorList>
    </citation>
    <scope>NUCLEOTIDE SEQUENCE [LARGE SCALE GENOMIC DNA]</scope>
    <source>
        <strain evidence="11">Lactobacillus mudanjiangensis AMBF249</strain>
    </source>
</reference>